<dbReference type="Pfam" id="PF04672">
    <property type="entry name" value="Methyltransf_19"/>
    <property type="match status" value="1"/>
</dbReference>
<keyword evidence="2" id="KW-0808">Transferase</keyword>
<organism evidence="2 3">
    <name type="scientific">Halostreptopolyspora alba</name>
    <dbReference type="NCBI Taxonomy" id="2487137"/>
    <lineage>
        <taxon>Bacteria</taxon>
        <taxon>Bacillati</taxon>
        <taxon>Actinomycetota</taxon>
        <taxon>Actinomycetes</taxon>
        <taxon>Streptosporangiales</taxon>
        <taxon>Nocardiopsidaceae</taxon>
        <taxon>Halostreptopolyspora</taxon>
    </lineage>
</organism>
<evidence type="ECO:0000313" key="3">
    <source>
        <dbReference type="Proteomes" id="UP000269198"/>
    </source>
</evidence>
<dbReference type="PIRSF" id="PIRSF017393">
    <property type="entry name" value="MTase_SAV2177"/>
    <property type="match status" value="1"/>
</dbReference>
<reference evidence="2 3" key="1">
    <citation type="submission" date="2018-11" db="EMBL/GenBank/DDBJ databases">
        <title>The genome draft of YIM 96095.</title>
        <authorList>
            <person name="Tang S.-K."/>
            <person name="Chunyu W.-X."/>
            <person name="Feng Y.-Z."/>
        </authorList>
    </citation>
    <scope>NUCLEOTIDE SEQUENCE [LARGE SCALE GENOMIC DNA]</scope>
    <source>
        <strain evidence="2 3">YIM 96095</strain>
    </source>
</reference>
<proteinExistence type="predicted"/>
<dbReference type="OrthoDB" id="3216820at2"/>
<dbReference type="InterPro" id="IPR029063">
    <property type="entry name" value="SAM-dependent_MTases_sf"/>
</dbReference>
<dbReference type="Proteomes" id="UP000269198">
    <property type="component" value="Unassembled WGS sequence"/>
</dbReference>
<dbReference type="CDD" id="cd02440">
    <property type="entry name" value="AdoMet_MTases"/>
    <property type="match status" value="1"/>
</dbReference>
<dbReference type="GO" id="GO:0008168">
    <property type="term" value="F:methyltransferase activity"/>
    <property type="evidence" value="ECO:0007669"/>
    <property type="project" value="UniProtKB-KW"/>
</dbReference>
<evidence type="ECO:0000313" key="2">
    <source>
        <dbReference type="EMBL" id="RNL82081.1"/>
    </source>
</evidence>
<comment type="caution">
    <text evidence="2">The sequence shown here is derived from an EMBL/GenBank/DDBJ whole genome shotgun (WGS) entry which is preliminary data.</text>
</comment>
<dbReference type="AlphaFoldDB" id="A0A3N0E2K3"/>
<keyword evidence="3" id="KW-1185">Reference proteome</keyword>
<feature type="region of interest" description="Disordered" evidence="1">
    <location>
        <begin position="1"/>
        <end position="27"/>
    </location>
</feature>
<gene>
    <name evidence="2" type="ORF">EFW17_20135</name>
</gene>
<keyword evidence="2" id="KW-0489">Methyltransferase</keyword>
<feature type="compositionally biased region" description="Polar residues" evidence="1">
    <location>
        <begin position="1"/>
        <end position="10"/>
    </location>
</feature>
<dbReference type="EMBL" id="RJMB01000026">
    <property type="protein sequence ID" value="RNL82081.1"/>
    <property type="molecule type" value="Genomic_DNA"/>
</dbReference>
<dbReference type="GO" id="GO:0032259">
    <property type="term" value="P:methylation"/>
    <property type="evidence" value="ECO:0007669"/>
    <property type="project" value="UniProtKB-KW"/>
</dbReference>
<sequence>MSATGDTSPSGERPDENPTPPPETDLTVPATARVYDALLGGKDNFQVDREAAVLFAEQIPEAYEAGWDNRHALIRGVQYMARTAGIDQFLDIGSGLPTERNTHEAAQEINPDARVVYVDNDPIVLAHGRALLATNDTTTVVTADLYEPRSILNHPETRRMLDFNRPIGLMIVGMIMLFRDDERPNDLIAELVDALPSGSYLFITTWPDTGDPAQAALERGCVAALGKGWIRPVEQLHEHFVGLDLVPPGLRYLAQWYPEEPDAPVRPFEELKPYERTQMAGIGYKR</sequence>
<evidence type="ECO:0000256" key="1">
    <source>
        <dbReference type="SAM" id="MobiDB-lite"/>
    </source>
</evidence>
<protein>
    <submittedName>
        <fullName evidence="2">SAM-dependent methyltransferase</fullName>
    </submittedName>
</protein>
<dbReference type="SUPFAM" id="SSF53335">
    <property type="entry name" value="S-adenosyl-L-methionine-dependent methyltransferases"/>
    <property type="match status" value="1"/>
</dbReference>
<dbReference type="RefSeq" id="WP_123202993.1">
    <property type="nucleotide sequence ID" value="NZ_RJMB01000026.1"/>
</dbReference>
<dbReference type="InterPro" id="IPR006764">
    <property type="entry name" value="SAM_dep_MeTrfase_SAV2177_type"/>
</dbReference>
<name>A0A3N0E2K3_9ACTN</name>
<dbReference type="Gene3D" id="3.40.50.150">
    <property type="entry name" value="Vaccinia Virus protein VP39"/>
    <property type="match status" value="1"/>
</dbReference>
<accession>A0A3N0E2K3</accession>